<feature type="non-terminal residue" evidence="8">
    <location>
        <position position="1"/>
    </location>
</feature>
<dbReference type="GO" id="GO:0005436">
    <property type="term" value="F:sodium:phosphate symporter activity"/>
    <property type="evidence" value="ECO:0007669"/>
    <property type="project" value="InterPro"/>
</dbReference>
<keyword evidence="4 7" id="KW-0812">Transmembrane</keyword>
<feature type="transmembrane region" description="Helical" evidence="7">
    <location>
        <begin position="213"/>
        <end position="234"/>
    </location>
</feature>
<evidence type="ECO:0000256" key="6">
    <source>
        <dbReference type="ARBA" id="ARBA00023136"/>
    </source>
</evidence>
<feature type="transmembrane region" description="Helical" evidence="7">
    <location>
        <begin position="409"/>
        <end position="428"/>
    </location>
</feature>
<keyword evidence="6 7" id="KW-0472">Membrane</keyword>
<comment type="similarity">
    <text evidence="2">Belongs to the SLC34A transporter family.</text>
</comment>
<name>A0AAN5DCG1_9BILA</name>
<accession>A0AAN5DCG1</accession>
<evidence type="ECO:0000256" key="5">
    <source>
        <dbReference type="ARBA" id="ARBA00022989"/>
    </source>
</evidence>
<feature type="transmembrane region" description="Helical" evidence="7">
    <location>
        <begin position="552"/>
        <end position="574"/>
    </location>
</feature>
<protein>
    <submittedName>
        <fullName evidence="8">Uncharacterized protein</fullName>
    </submittedName>
</protein>
<keyword evidence="9" id="KW-1185">Reference proteome</keyword>
<feature type="transmembrane region" description="Helical" evidence="7">
    <location>
        <begin position="482"/>
        <end position="503"/>
    </location>
</feature>
<dbReference type="NCBIfam" id="TIGR01013">
    <property type="entry name" value="2a58"/>
    <property type="match status" value="1"/>
</dbReference>
<feature type="transmembrane region" description="Helical" evidence="7">
    <location>
        <begin position="365"/>
        <end position="388"/>
    </location>
</feature>
<feature type="transmembrane region" description="Helical" evidence="7">
    <location>
        <begin position="134"/>
        <end position="158"/>
    </location>
</feature>
<feature type="transmembrane region" description="Helical" evidence="7">
    <location>
        <begin position="246"/>
        <end position="267"/>
    </location>
</feature>
<dbReference type="PANTHER" id="PTHR10010">
    <property type="entry name" value="SOLUTE CARRIER FAMILY 34 SODIUM PHOSPHATE , MEMBER 2-RELATED"/>
    <property type="match status" value="1"/>
</dbReference>
<evidence type="ECO:0000313" key="8">
    <source>
        <dbReference type="EMBL" id="GMR60966.1"/>
    </source>
</evidence>
<proteinExistence type="inferred from homology"/>
<dbReference type="InterPro" id="IPR003841">
    <property type="entry name" value="Na/Pi_transpt"/>
</dbReference>
<dbReference type="AlphaFoldDB" id="A0AAN5DCG1"/>
<reference evidence="9" key="1">
    <citation type="submission" date="2022-10" db="EMBL/GenBank/DDBJ databases">
        <title>Genome assembly of Pristionchus species.</title>
        <authorList>
            <person name="Yoshida K."/>
            <person name="Sommer R.J."/>
        </authorList>
    </citation>
    <scope>NUCLEOTIDE SEQUENCE [LARGE SCALE GENOMIC DNA]</scope>
    <source>
        <strain evidence="9">RS5460</strain>
    </source>
</reference>
<dbReference type="GO" id="GO:0016324">
    <property type="term" value="C:apical plasma membrane"/>
    <property type="evidence" value="ECO:0007669"/>
    <property type="project" value="UniProtKB-SubCell"/>
</dbReference>
<feature type="transmembrane region" description="Helical" evidence="7">
    <location>
        <begin position="179"/>
        <end position="201"/>
    </location>
</feature>
<gene>
    <name evidence="8" type="ORF">PMAYCL1PPCAC_31161</name>
</gene>
<evidence type="ECO:0000256" key="7">
    <source>
        <dbReference type="SAM" id="Phobius"/>
    </source>
</evidence>
<sequence>SSPSPSHFFCLPLGALDERRHLRRLIPMRDERRPLLPHSRRHPNSVLALHLLTTHTLHFIYPAYQSLGEPREPVAWYLMKVGDSGVRNVIGEAAYDDDGSRRKTSVAYAASQADWKDLPLREKFIFIGMLSGKIMAILAVIFLYLCTLSTLATAFTLLSSRGLGKYIRDSSLIRDPASALIVGMLITVVLQSSTTFTNVLVSMVAANMITVHMAIPMMIGSELGTSFVNGLISLTYAGDRESFKRAFSAAILGDVLNICVILVVLPIELTTAMIENLSWKIVDPLISEQGLSFKTIEILTDPINRFVLEVDEPGLRNATMSDEYLPADHTFILKCSFPNGSRIYNCPYSHPFVHTTWSDDTVAKVVVICSIGVLIFCLFAIVALINHIMRGRVKEAVQRLIEKECPGRWKWATGYIIMAVGFGFTMLLQSNSVFSSSLTPLAGAGVVSLEKLYALTMGSNIGTTFSGVLAAMAADPSRFEKALHMAVCQVIYNIIGTLLFYPIKPMRKIPLRLAGQIGECTAHYRWFILLYLFVLFILVPIIVISLSLLPPFITVTAFVLMYIAIGVIVVVNLLQTHRPHWLPESLRSWDFLPVWMYSLEPYDKVLTSYLSRVPLVGQYLHHKEPHKPTSNGHHNGLPNGHDHGHDNGLFLRLSSQTQV</sequence>
<dbReference type="EMBL" id="BTRK01000006">
    <property type="protein sequence ID" value="GMR60966.1"/>
    <property type="molecule type" value="Genomic_DNA"/>
</dbReference>
<comment type="subcellular location">
    <subcellularLocation>
        <location evidence="1">Apical cell membrane</location>
        <topology evidence="1">Multi-pass membrane protein</topology>
    </subcellularLocation>
</comment>
<dbReference type="Pfam" id="PF02690">
    <property type="entry name" value="Na_Pi_cotrans"/>
    <property type="match status" value="2"/>
</dbReference>
<evidence type="ECO:0000256" key="4">
    <source>
        <dbReference type="ARBA" id="ARBA00022692"/>
    </source>
</evidence>
<comment type="caution">
    <text evidence="8">The sequence shown here is derived from an EMBL/GenBank/DDBJ whole genome shotgun (WGS) entry which is preliminary data.</text>
</comment>
<feature type="transmembrane region" description="Helical" evidence="7">
    <location>
        <begin position="524"/>
        <end position="546"/>
    </location>
</feature>
<dbReference type="GO" id="GO:0044341">
    <property type="term" value="P:sodium-dependent phosphate transport"/>
    <property type="evidence" value="ECO:0007669"/>
    <property type="project" value="InterPro"/>
</dbReference>
<dbReference type="PANTHER" id="PTHR10010:SF46">
    <property type="entry name" value="SODIUM-DEPENDENT PHOSPHATE TRANSPORT PROTEIN 2B"/>
    <property type="match status" value="1"/>
</dbReference>
<evidence type="ECO:0000256" key="3">
    <source>
        <dbReference type="ARBA" id="ARBA00022475"/>
    </source>
</evidence>
<evidence type="ECO:0000256" key="2">
    <source>
        <dbReference type="ARBA" id="ARBA00005808"/>
    </source>
</evidence>
<dbReference type="Proteomes" id="UP001328107">
    <property type="component" value="Unassembled WGS sequence"/>
</dbReference>
<keyword evidence="5 7" id="KW-1133">Transmembrane helix</keyword>
<organism evidence="8 9">
    <name type="scientific">Pristionchus mayeri</name>
    <dbReference type="NCBI Taxonomy" id="1317129"/>
    <lineage>
        <taxon>Eukaryota</taxon>
        <taxon>Metazoa</taxon>
        <taxon>Ecdysozoa</taxon>
        <taxon>Nematoda</taxon>
        <taxon>Chromadorea</taxon>
        <taxon>Rhabditida</taxon>
        <taxon>Rhabditina</taxon>
        <taxon>Diplogasteromorpha</taxon>
        <taxon>Diplogasteroidea</taxon>
        <taxon>Neodiplogasteridae</taxon>
        <taxon>Pristionchus</taxon>
    </lineage>
</organism>
<keyword evidence="3" id="KW-1003">Cell membrane</keyword>
<evidence type="ECO:0000256" key="1">
    <source>
        <dbReference type="ARBA" id="ARBA00004424"/>
    </source>
</evidence>
<evidence type="ECO:0000313" key="9">
    <source>
        <dbReference type="Proteomes" id="UP001328107"/>
    </source>
</evidence>